<name>A0ABX2ZNQ6_9BACI</name>
<keyword evidence="2" id="KW-1185">Reference proteome</keyword>
<dbReference type="EMBL" id="MDKC01000023">
    <property type="protein sequence ID" value="ODG91366.1"/>
    <property type="molecule type" value="Genomic_DNA"/>
</dbReference>
<gene>
    <name evidence="1" type="ORF">BED47_06825</name>
</gene>
<sequence>MEEMDMIIKEINELFLTLNFNKIVINDIENFEFNGEYYMLTNSGSNYYLECVCIIIRRSI</sequence>
<comment type="caution">
    <text evidence="1">The sequence shown here is derived from an EMBL/GenBank/DDBJ whole genome shotgun (WGS) entry which is preliminary data.</text>
</comment>
<evidence type="ECO:0000313" key="1">
    <source>
        <dbReference type="EMBL" id="ODG91366.1"/>
    </source>
</evidence>
<organism evidence="1 2">
    <name type="scientific">Gottfriedia luciferensis</name>
    <dbReference type="NCBI Taxonomy" id="178774"/>
    <lineage>
        <taxon>Bacteria</taxon>
        <taxon>Bacillati</taxon>
        <taxon>Bacillota</taxon>
        <taxon>Bacilli</taxon>
        <taxon>Bacillales</taxon>
        <taxon>Bacillaceae</taxon>
        <taxon>Gottfriedia</taxon>
    </lineage>
</organism>
<protein>
    <submittedName>
        <fullName evidence="1">Uncharacterized protein</fullName>
    </submittedName>
</protein>
<reference evidence="1 2" key="1">
    <citation type="submission" date="2016-07" db="EMBL/GenBank/DDBJ databases">
        <authorList>
            <person name="Townsley L."/>
            <person name="Shank E.A."/>
        </authorList>
    </citation>
    <scope>NUCLEOTIDE SEQUENCE [LARGE SCALE GENOMIC DNA]</scope>
    <source>
        <strain evidence="1 2">CH01</strain>
    </source>
</reference>
<accession>A0ABX2ZNQ6</accession>
<evidence type="ECO:0000313" key="2">
    <source>
        <dbReference type="Proteomes" id="UP000094580"/>
    </source>
</evidence>
<proteinExistence type="predicted"/>
<dbReference type="Proteomes" id="UP000094580">
    <property type="component" value="Unassembled WGS sequence"/>
</dbReference>